<name>A0ABR0KBA5_9EURO</name>
<evidence type="ECO:0000256" key="2">
    <source>
        <dbReference type="SAM" id="MobiDB-lite"/>
    </source>
</evidence>
<dbReference type="Proteomes" id="UP001345013">
    <property type="component" value="Unassembled WGS sequence"/>
</dbReference>
<organism evidence="3 4">
    <name type="scientific">Lithohypha guttulata</name>
    <dbReference type="NCBI Taxonomy" id="1690604"/>
    <lineage>
        <taxon>Eukaryota</taxon>
        <taxon>Fungi</taxon>
        <taxon>Dikarya</taxon>
        <taxon>Ascomycota</taxon>
        <taxon>Pezizomycotina</taxon>
        <taxon>Eurotiomycetes</taxon>
        <taxon>Chaetothyriomycetidae</taxon>
        <taxon>Chaetothyriales</taxon>
        <taxon>Trichomeriaceae</taxon>
        <taxon>Lithohypha</taxon>
    </lineage>
</organism>
<keyword evidence="4" id="KW-1185">Reference proteome</keyword>
<keyword evidence="1" id="KW-0175">Coiled coil</keyword>
<reference evidence="3 4" key="1">
    <citation type="submission" date="2023-08" db="EMBL/GenBank/DDBJ databases">
        <title>Black Yeasts Isolated from many extreme environments.</title>
        <authorList>
            <person name="Coleine C."/>
            <person name="Stajich J.E."/>
            <person name="Selbmann L."/>
        </authorList>
    </citation>
    <scope>NUCLEOTIDE SEQUENCE [LARGE SCALE GENOMIC DNA]</scope>
    <source>
        <strain evidence="3 4">CCFEE 5885</strain>
    </source>
</reference>
<gene>
    <name evidence="3" type="ORF">LTR24_004637</name>
</gene>
<evidence type="ECO:0000313" key="3">
    <source>
        <dbReference type="EMBL" id="KAK5092978.1"/>
    </source>
</evidence>
<evidence type="ECO:0000313" key="4">
    <source>
        <dbReference type="Proteomes" id="UP001345013"/>
    </source>
</evidence>
<evidence type="ECO:0000256" key="1">
    <source>
        <dbReference type="SAM" id="Coils"/>
    </source>
</evidence>
<feature type="compositionally biased region" description="Polar residues" evidence="2">
    <location>
        <begin position="709"/>
        <end position="729"/>
    </location>
</feature>
<feature type="compositionally biased region" description="Low complexity" evidence="2">
    <location>
        <begin position="678"/>
        <end position="707"/>
    </location>
</feature>
<feature type="region of interest" description="Disordered" evidence="2">
    <location>
        <begin position="311"/>
        <end position="332"/>
    </location>
</feature>
<feature type="region of interest" description="Disordered" evidence="2">
    <location>
        <begin position="245"/>
        <end position="271"/>
    </location>
</feature>
<dbReference type="EMBL" id="JAVRRG010000049">
    <property type="protein sequence ID" value="KAK5092978.1"/>
    <property type="molecule type" value="Genomic_DNA"/>
</dbReference>
<accession>A0ABR0KBA5</accession>
<feature type="compositionally biased region" description="Polar residues" evidence="2">
    <location>
        <begin position="256"/>
        <end position="267"/>
    </location>
</feature>
<comment type="caution">
    <text evidence="3">The sequence shown here is derived from an EMBL/GenBank/DDBJ whole genome shotgun (WGS) entry which is preliminary data.</text>
</comment>
<sequence length="769" mass="85543">MHEQAPSSRQLMVMCCNYHVQLTLQILATKSEVVSSGWAEAKVMASPLNVGDAVAILTSIYKTYDAYRSTPDKLRQALRRFEDAEKECETLNGVLATSRRQEYRTWPGTAGFIADLQMARDFFRQFKPLTDEAGNVKMIAKVKKTIRVQWDWLEVEKHVANVNTHRENMNHFKQTVLIQAAYDNTELHLYTLRVHLENRQGTTKIVQGKVQDDRSSLSSEHMSILSRASRSLRVARQLQIEPPRRHEVRLSPIIEASSSSTRTNQTDGQDDLRRRVADFVEKVELHKPGSLQVARLQDLRHIAELPERWYRSQQEQQQQHGRRPSPRHVPSSTDLLSQSIILGFSSVPPKVPARSGDAISISPSWHMALDKAQYGSNVVGSPTLCASISPERALEIDDVTISDGASVDSAQADEEEQVIEGVMIKTPFLARPMPCRLKLVQSVGSLCIQSTTIKRFHREAHPALDGITSSSLLHVTGSNDDEIYTPEMTPLTFNHAVLPGMSSFPKILHPSAEVSMNACDAHRYLIDFYQHQYLQVERYPNLPKAMMGLSYAFVRETDRNLGRQKIFGKQLLASVGVSTVQFATGSVPKPCGTQAASLWKNTPISAENSNALDCGDELTISIQCSMKGKPTPDCAIEFRILKIDHKNIEKVGINKGKELELKLQRLEPTKHEPLTVVASGGVMSSSSTTSNLSNISGSSHSSAEAPSLAKSQSRRTSFFSPSRKSSITSVGTTKPLASFLCYIKITEEGNDSTRAKKDFLDAMETSFKA</sequence>
<proteinExistence type="predicted"/>
<protein>
    <submittedName>
        <fullName evidence="3">Uncharacterized protein</fullName>
    </submittedName>
</protein>
<feature type="coiled-coil region" evidence="1">
    <location>
        <begin position="74"/>
        <end position="101"/>
    </location>
</feature>
<feature type="region of interest" description="Disordered" evidence="2">
    <location>
        <begin position="678"/>
        <end position="729"/>
    </location>
</feature>